<evidence type="ECO:0000313" key="2">
    <source>
        <dbReference type="EMBL" id="MEB3508557.1"/>
    </source>
</evidence>
<name>A0ABU6AM89_9NOCA</name>
<accession>A0ABU6AM89</accession>
<keyword evidence="2" id="KW-0240">DNA-directed RNA polymerase</keyword>
<reference evidence="2 3" key="1">
    <citation type="submission" date="2023-12" db="EMBL/GenBank/DDBJ databases">
        <title>novel species in genus Nocarida.</title>
        <authorList>
            <person name="Li Z."/>
        </authorList>
    </citation>
    <scope>NUCLEOTIDE SEQUENCE [LARGE SCALE GENOMIC DNA]</scope>
    <source>
        <strain evidence="2 3">CDC186</strain>
    </source>
</reference>
<dbReference type="GO" id="GO:0000428">
    <property type="term" value="C:DNA-directed RNA polymerase complex"/>
    <property type="evidence" value="ECO:0007669"/>
    <property type="project" value="UniProtKB-KW"/>
</dbReference>
<feature type="region of interest" description="Disordered" evidence="1">
    <location>
        <begin position="159"/>
        <end position="178"/>
    </location>
</feature>
<gene>
    <name evidence="2" type="ORF">U3653_00840</name>
</gene>
<protein>
    <submittedName>
        <fullName evidence="2">DNA-directed RNA polymerase subunit beta</fullName>
    </submittedName>
</protein>
<evidence type="ECO:0000313" key="3">
    <source>
        <dbReference type="Proteomes" id="UP001348098"/>
    </source>
</evidence>
<keyword evidence="2" id="KW-0804">Transcription</keyword>
<dbReference type="EMBL" id="JAYKYQ010000001">
    <property type="protein sequence ID" value="MEB3508557.1"/>
    <property type="molecule type" value="Genomic_DNA"/>
</dbReference>
<organism evidence="2 3">
    <name type="scientific">Nocardia implantans</name>
    <dbReference type="NCBI Taxonomy" id="3108168"/>
    <lineage>
        <taxon>Bacteria</taxon>
        <taxon>Bacillati</taxon>
        <taxon>Actinomycetota</taxon>
        <taxon>Actinomycetes</taxon>
        <taxon>Mycobacteriales</taxon>
        <taxon>Nocardiaceae</taxon>
        <taxon>Nocardia</taxon>
    </lineage>
</organism>
<proteinExistence type="predicted"/>
<dbReference type="RefSeq" id="WP_195080877.1">
    <property type="nucleotide sequence ID" value="NZ_JAYESH010000022.1"/>
</dbReference>
<evidence type="ECO:0000256" key="1">
    <source>
        <dbReference type="SAM" id="MobiDB-lite"/>
    </source>
</evidence>
<keyword evidence="3" id="KW-1185">Reference proteome</keyword>
<dbReference type="Proteomes" id="UP001348098">
    <property type="component" value="Unassembled WGS sequence"/>
</dbReference>
<sequence length="178" mass="19505">MSRGLLMDEGAFGDTLLSRCQYYRRTCGLPVVIDPPELGRIVLRAGSVWGVTMPTRLGQSVKAYLHNGGHAIGPIVGHPRSGRWTFLIRPDIDLSDVKLFAEMFRLDVNVARTGASIALPSPAASAEAIRHWIVPARNSFRPSGQVVIAGVRAWSDQVHGRRSARWTTPDGRSARSDH</sequence>
<comment type="caution">
    <text evidence="2">The sequence shown here is derived from an EMBL/GenBank/DDBJ whole genome shotgun (WGS) entry which is preliminary data.</text>
</comment>